<comment type="caution">
    <text evidence="4">The sequence shown here is derived from an EMBL/GenBank/DDBJ whole genome shotgun (WGS) entry which is preliminary data.</text>
</comment>
<evidence type="ECO:0000256" key="3">
    <source>
        <dbReference type="SAM" id="MobiDB-lite"/>
    </source>
</evidence>
<organism evidence="4 5">
    <name type="scientific">Anaeramoeba flamelloides</name>
    <dbReference type="NCBI Taxonomy" id="1746091"/>
    <lineage>
        <taxon>Eukaryota</taxon>
        <taxon>Metamonada</taxon>
        <taxon>Anaeramoebidae</taxon>
        <taxon>Anaeramoeba</taxon>
    </lineage>
</organism>
<evidence type="ECO:0000313" key="4">
    <source>
        <dbReference type="EMBL" id="KAJ6240266.1"/>
    </source>
</evidence>
<keyword evidence="4" id="KW-0808">Transferase</keyword>
<dbReference type="SUPFAM" id="SSF57798">
    <property type="entry name" value="Casein kinase II beta subunit"/>
    <property type="match status" value="1"/>
</dbReference>
<sequence length="187" mass="21838">MGSSEKEEKTWVRWFLSLERNDILTEVRPYFLEDNFNYTGLSNYVPSYSLALRTIRTLEISDKEILTQEQEELIQGAAKLLYGLIHARWIVTPHGAKNMAKLKIFCPKCQQIFKPRIKRHAIMDGAFFGTTFAHFLMNSAPELRPRRPTHKHVPKIMGFTISDKVSPYQNKKKPEKAEKNEKNEIKK</sequence>
<name>A0ABQ8Y616_9EUKA</name>
<dbReference type="InterPro" id="IPR035991">
    <property type="entry name" value="Casein_kinase_II_beta-like"/>
</dbReference>
<feature type="compositionally biased region" description="Basic and acidic residues" evidence="3">
    <location>
        <begin position="175"/>
        <end position="187"/>
    </location>
</feature>
<dbReference type="Proteomes" id="UP001150062">
    <property type="component" value="Unassembled WGS sequence"/>
</dbReference>
<dbReference type="PANTHER" id="PTHR11740">
    <property type="entry name" value="CASEIN KINASE II SUBUNIT BETA"/>
    <property type="match status" value="1"/>
</dbReference>
<dbReference type="PANTHER" id="PTHR11740:SF0">
    <property type="entry name" value="CASEIN KINASE II SUBUNIT BETA"/>
    <property type="match status" value="1"/>
</dbReference>
<keyword evidence="4" id="KW-0418">Kinase</keyword>
<dbReference type="SMART" id="SM01085">
    <property type="entry name" value="CK_II_beta"/>
    <property type="match status" value="1"/>
</dbReference>
<dbReference type="GO" id="GO:0016301">
    <property type="term" value="F:kinase activity"/>
    <property type="evidence" value="ECO:0007669"/>
    <property type="project" value="UniProtKB-KW"/>
</dbReference>
<evidence type="ECO:0000313" key="5">
    <source>
        <dbReference type="Proteomes" id="UP001150062"/>
    </source>
</evidence>
<keyword evidence="5" id="KW-1185">Reference proteome</keyword>
<evidence type="ECO:0000256" key="2">
    <source>
        <dbReference type="RuleBase" id="RU361268"/>
    </source>
</evidence>
<dbReference type="Pfam" id="PF01214">
    <property type="entry name" value="CK_II_beta"/>
    <property type="match status" value="1"/>
</dbReference>
<protein>
    <recommendedName>
        <fullName evidence="2">Casein kinase II subunit beta</fullName>
        <shortName evidence="2">CK II beta</shortName>
    </recommendedName>
</protein>
<comment type="similarity">
    <text evidence="1 2">Belongs to the casein kinase 2 subunit beta family.</text>
</comment>
<dbReference type="EMBL" id="JAOAOG010000209">
    <property type="protein sequence ID" value="KAJ6240266.1"/>
    <property type="molecule type" value="Genomic_DNA"/>
</dbReference>
<gene>
    <name evidence="4" type="ORF">M0813_24263</name>
</gene>
<accession>A0ABQ8Y616</accession>
<comment type="subunit">
    <text evidence="2">Tetramer of two alpha and two beta subunits.</text>
</comment>
<feature type="region of interest" description="Disordered" evidence="3">
    <location>
        <begin position="162"/>
        <end position="187"/>
    </location>
</feature>
<reference evidence="4" key="1">
    <citation type="submission" date="2022-08" db="EMBL/GenBank/DDBJ databases">
        <title>Novel sulfate-reducing endosymbionts in the free-living metamonad Anaeramoeba.</title>
        <authorList>
            <person name="Jerlstrom-Hultqvist J."/>
            <person name="Cepicka I."/>
            <person name="Gallot-Lavallee L."/>
            <person name="Salas-Leiva D."/>
            <person name="Curtis B.A."/>
            <person name="Zahonova K."/>
            <person name="Pipaliya S."/>
            <person name="Dacks J."/>
            <person name="Roger A.J."/>
        </authorList>
    </citation>
    <scope>NUCLEOTIDE SEQUENCE</scope>
    <source>
        <strain evidence="4">Schooner1</strain>
    </source>
</reference>
<dbReference type="InterPro" id="IPR016149">
    <property type="entry name" value="Casein_kin_II_reg-sub_N"/>
</dbReference>
<dbReference type="InterPro" id="IPR000704">
    <property type="entry name" value="Casein_kinase_II_reg-sub"/>
</dbReference>
<dbReference type="PRINTS" id="PR00472">
    <property type="entry name" value="CASNKINASEII"/>
</dbReference>
<dbReference type="Gene3D" id="1.10.1820.10">
    <property type="entry name" value="protein kinase ck2 holoenzyme, chain C, domain 1"/>
    <property type="match status" value="1"/>
</dbReference>
<evidence type="ECO:0000256" key="1">
    <source>
        <dbReference type="ARBA" id="ARBA00006941"/>
    </source>
</evidence>
<proteinExistence type="inferred from homology"/>